<dbReference type="GO" id="GO:0016614">
    <property type="term" value="F:oxidoreductase activity, acting on CH-OH group of donors"/>
    <property type="evidence" value="ECO:0007669"/>
    <property type="project" value="InterPro"/>
</dbReference>
<name>A0A7S0Y0N5_HEMAN</name>
<dbReference type="PANTHER" id="PTHR43616:SF5">
    <property type="entry name" value="GLYCEROL DEHYDROGENASE 1"/>
    <property type="match status" value="1"/>
</dbReference>
<evidence type="ECO:0000259" key="5">
    <source>
        <dbReference type="Pfam" id="PF00465"/>
    </source>
</evidence>
<dbReference type="Pfam" id="PF00465">
    <property type="entry name" value="Fe-ADH"/>
    <property type="match status" value="1"/>
</dbReference>
<dbReference type="PIRSF" id="PIRSF000112">
    <property type="entry name" value="Glycerol_dehydrogenase"/>
    <property type="match status" value="1"/>
</dbReference>
<keyword evidence="4" id="KW-0520">NAD</keyword>
<evidence type="ECO:0000313" key="6">
    <source>
        <dbReference type="EMBL" id="CAD8751006.1"/>
    </source>
</evidence>
<reference evidence="6" key="1">
    <citation type="submission" date="2021-01" db="EMBL/GenBank/DDBJ databases">
        <authorList>
            <person name="Corre E."/>
            <person name="Pelletier E."/>
            <person name="Niang G."/>
            <person name="Scheremetjew M."/>
            <person name="Finn R."/>
            <person name="Kale V."/>
            <person name="Holt S."/>
            <person name="Cochrane G."/>
            <person name="Meng A."/>
            <person name="Brown T."/>
            <person name="Cohen L."/>
        </authorList>
    </citation>
    <scope>NUCLEOTIDE SEQUENCE</scope>
    <source>
        <strain evidence="6">CCMP441</strain>
    </source>
</reference>
<dbReference type="CDD" id="cd08170">
    <property type="entry name" value="GlyDH"/>
    <property type="match status" value="1"/>
</dbReference>
<sequence length="411" mass="43994">MSTYSHGAVYNPVGAAKDIKEPGPCCPRVFISPPHYIQGPAVIESLGRYCAQILYAKKVGILIPEFLNGLFGEVIAKSLAEAGVTGKTEMFGGIPSRQEIARVGAAWKSEGIDAVVAVGGGSCADCGKGVAFDLKIHTVVVSTQSATDAPCSALSIIYTAEGAYEGGQVYPQSPNVVVVDTNIIAAAPRRSLISGFGDALSTYYEARTCWENPKALTMCEARPTATGFAIGEKSAQMLYDNALASLKAVDAKKPDDSLEMVVEANTLLSGIGFESGGLAASHAVAQALSWVHSVHDNHLHGEMVSFGLLTMLCMEDTMGLPGRKEEMQKVGEFLQKVGLPITWEQVHFDSSSQADWDTFIKVALQQWFCHNEPFSVTADIIKAAFTRADEFGRSLKDKHGDAPYQAIHKKK</sequence>
<dbReference type="InterPro" id="IPR018211">
    <property type="entry name" value="ADH_Fe_CS"/>
</dbReference>
<dbReference type="AlphaFoldDB" id="A0A7S0Y0N5"/>
<dbReference type="GO" id="GO:0046872">
    <property type="term" value="F:metal ion binding"/>
    <property type="evidence" value="ECO:0007669"/>
    <property type="project" value="UniProtKB-KW"/>
</dbReference>
<keyword evidence="2" id="KW-0479">Metal-binding</keyword>
<keyword evidence="3" id="KW-0560">Oxidoreductase</keyword>
<dbReference type="PANTHER" id="PTHR43616">
    <property type="entry name" value="GLYCEROL DEHYDROGENASE"/>
    <property type="match status" value="1"/>
</dbReference>
<evidence type="ECO:0000256" key="3">
    <source>
        <dbReference type="ARBA" id="ARBA00023002"/>
    </source>
</evidence>
<comment type="similarity">
    <text evidence="1">Belongs to the iron-containing alcohol dehydrogenase family.</text>
</comment>
<dbReference type="SUPFAM" id="SSF56796">
    <property type="entry name" value="Dehydroquinate synthase-like"/>
    <property type="match status" value="1"/>
</dbReference>
<gene>
    <name evidence="6" type="ORF">HAND1043_LOCUS17512</name>
</gene>
<evidence type="ECO:0000256" key="1">
    <source>
        <dbReference type="ARBA" id="ARBA00007358"/>
    </source>
</evidence>
<accession>A0A7S0Y0N5</accession>
<dbReference type="Gene3D" id="1.20.1090.10">
    <property type="entry name" value="Dehydroquinate synthase-like - alpha domain"/>
    <property type="match status" value="1"/>
</dbReference>
<evidence type="ECO:0000256" key="2">
    <source>
        <dbReference type="ARBA" id="ARBA00022723"/>
    </source>
</evidence>
<dbReference type="InterPro" id="IPR001670">
    <property type="entry name" value="ADH_Fe/GldA"/>
</dbReference>
<protein>
    <recommendedName>
        <fullName evidence="5">Alcohol dehydrogenase iron-type/glycerol dehydrogenase GldA domain-containing protein</fullName>
    </recommendedName>
</protein>
<dbReference type="EMBL" id="HBFK01028786">
    <property type="protein sequence ID" value="CAD8751006.1"/>
    <property type="molecule type" value="Transcribed_RNA"/>
</dbReference>
<dbReference type="NCBIfam" id="NF006941">
    <property type="entry name" value="PRK09423.1"/>
    <property type="match status" value="1"/>
</dbReference>
<dbReference type="InterPro" id="IPR016205">
    <property type="entry name" value="Glycerol_DH"/>
</dbReference>
<dbReference type="Gene3D" id="3.40.50.1970">
    <property type="match status" value="1"/>
</dbReference>
<organism evidence="6">
    <name type="scientific">Hemiselmis andersenii</name>
    <name type="common">Cryptophyte alga</name>
    <dbReference type="NCBI Taxonomy" id="464988"/>
    <lineage>
        <taxon>Eukaryota</taxon>
        <taxon>Cryptophyceae</taxon>
        <taxon>Cryptomonadales</taxon>
        <taxon>Hemiselmidaceae</taxon>
        <taxon>Hemiselmis</taxon>
    </lineage>
</organism>
<dbReference type="PROSITE" id="PS00913">
    <property type="entry name" value="ADH_IRON_1"/>
    <property type="match status" value="1"/>
</dbReference>
<feature type="domain" description="Alcohol dehydrogenase iron-type/glycerol dehydrogenase GldA" evidence="5">
    <location>
        <begin position="33"/>
        <end position="181"/>
    </location>
</feature>
<proteinExistence type="inferred from homology"/>
<evidence type="ECO:0000256" key="4">
    <source>
        <dbReference type="ARBA" id="ARBA00023027"/>
    </source>
</evidence>